<dbReference type="EMBL" id="BAABUK010000026">
    <property type="protein sequence ID" value="GAA5815526.1"/>
    <property type="molecule type" value="Genomic_DNA"/>
</dbReference>
<feature type="region of interest" description="Disordered" evidence="1">
    <location>
        <begin position="22"/>
        <end position="127"/>
    </location>
</feature>
<feature type="region of interest" description="Disordered" evidence="1">
    <location>
        <begin position="1205"/>
        <end position="1249"/>
    </location>
</feature>
<comment type="caution">
    <text evidence="2">The sequence shown here is derived from an EMBL/GenBank/DDBJ whole genome shotgun (WGS) entry which is preliminary data.</text>
</comment>
<evidence type="ECO:0000256" key="1">
    <source>
        <dbReference type="SAM" id="MobiDB-lite"/>
    </source>
</evidence>
<organism evidence="2 3">
    <name type="scientific">Mucor flavus</name>
    <dbReference type="NCBI Taxonomy" id="439312"/>
    <lineage>
        <taxon>Eukaryota</taxon>
        <taxon>Fungi</taxon>
        <taxon>Fungi incertae sedis</taxon>
        <taxon>Mucoromycota</taxon>
        <taxon>Mucoromycotina</taxon>
        <taxon>Mucoromycetes</taxon>
        <taxon>Mucorales</taxon>
        <taxon>Mucorineae</taxon>
        <taxon>Mucoraceae</taxon>
        <taxon>Mucor</taxon>
    </lineage>
</organism>
<gene>
    <name evidence="2" type="ORF">MFLAVUS_009038</name>
</gene>
<proteinExistence type="predicted"/>
<feature type="region of interest" description="Disordered" evidence="1">
    <location>
        <begin position="1043"/>
        <end position="1065"/>
    </location>
</feature>
<accession>A0ABP9Z8T9</accession>
<protein>
    <recommendedName>
        <fullName evidence="4">Polyprotein</fullName>
    </recommendedName>
</protein>
<feature type="compositionally biased region" description="Basic and acidic residues" evidence="1">
    <location>
        <begin position="37"/>
        <end position="53"/>
    </location>
</feature>
<evidence type="ECO:0000313" key="2">
    <source>
        <dbReference type="EMBL" id="GAA5815526.1"/>
    </source>
</evidence>
<feature type="compositionally biased region" description="Low complexity" evidence="1">
    <location>
        <begin position="92"/>
        <end position="118"/>
    </location>
</feature>
<sequence>MPSYVRRLSNLAYINNKKRLKLQRSQTDDNTEEETGEERCKRCGQTGHKDARSRLCQRNKKYDPNKSVTAPTRKREREDDTEEGPLKKRQEVPGSSTSQQGSVSSAAASTSTSLPASADTRSTTATIRTGVRNISTLAQRIADRKARALGKEARQKATRNPDAIKPCADCIKKGCYNTEEPHSSRRSTLCPGHIQNTDEFIEDNVGKGYRRFIRKHGLQELVILEQREKEIFLRQITELVNNYRQIAIKSQLFASYYIRNRLSQGLPLPPIIFHQAFFYACIQRTIGRNITNPNPNLPRADINTVFEQYDAQFFNNLVVMDPGSSVHANALASLANISAQNLINHVSENYTQTLRNYIKIRLKEVFNLNAGDINALCNFAFNSSVNSSTRVAWPTTIPNTPDNIALVDTIINATRITNEPVTLTSITKNPGIYLQRMHQFLLYFEAFNNDTIRTFNEVQTEASLSFLAFTSLRDNTNFENTLQLETAQYEYIVNLIQTTRNQIVNSKIYMDESNENRLNVRIQYCFRPEMLLSIKQYKLFSLVPMYSFTRKYVEIDIAHLKSLLRKVQRETQIPLETLQENQEDRKHDDATLLFSQVFDFDRLRLDLNYNGKEMFTNMVRTDGYGIDFILAGPKKQESDLPDLALDDFTAEELNERFCLWGVDPGQINIFTASDGHGTDPHQVRRYSAAEYYTRAGFKRTNKVILNLKNNDEQFLQAERAITTFKTANMETFIVYIHSVLNNIDVLSIFYGDRFTSLRFLNYIGRQRADSEMTNIFVTGGKKYLKREFKQTGRDEKKKPPKIRIERTSTRKENGKGKVNQKKRRLKQFEQDNSRIPLVALGDAVFPTSMKGTLPGLSRRLVKVLKTAEYQGLLVTVPVTEYKTSRICSNCSRDNTENVRVDGVSLFGVLHCLNQSFNTLWQRDINASRNMHRISIEDLKSLEEGILMYHLEYDEEVPVYAPVLFITGDNVRHSKICWSEDSRATWTCRKCFWLLDPPQPKNRPVVPVHTRLQDYVATPKLKILSIMFAIDRLPRHPAPGIMLRNRGRGINGVPDESTPAEEDSRGNLGYKVTGGEVFLRLKAFDPTKDTTVEMIHVMLLGITKYVFHTATNNLNADMLAALERLFRSDFKIMVQVMPSVLLMALDSLAFTTFRNDHLLAFQVLFKCFEKLGELSLMVYMEKITSNFPAYLTVMNTIIEELVNTEDRKRKREDGSTTAGRSTKRNTADSVGEGSTASAVESSSISADTRSTTATIRSNIATNLTQAKQLTNRRARAAGKQDRYRKIKNLAAMRPCPDCVKNNCYDDETPHSSRRSVLCPGHIMSTANCIEENVGRGYRRFVRKTGLESCIILAQQEKDTFLRIIRETVENYREIAIESQLNVHANALASLATSSAVNLVNHVTEFYEKCLRNYINTRIKEVFDVTATQRRNLQVFIFNHSVNSTTRTNWLESIENTAENVARTNTIINACKVDNEPVTMTLMSANPERFLQKMHDMLLYLEEYDNGQITAFNEVQTETTYAWLKQTVTSSEHFKTLNRKKKNRLAFLLYRCIRDSANFINNLQLNVNQKQFPVNLVQTTQEQLRNSITYLQENTNTRIEDCFRPEMAISIKQYKMFSLTPLYSFTLNQVFDFGSVRLDSNYNGKAMFTNIVRTDGYGIDFVLAGTRFYLWGVDPGQKYIFTASDNHGEEAHQARKYSAAEYYTRAGFKRTNQRIIDLKNEDGNFLQAERQITTYKTANLQIFILYVHSVLNNLNTLLAFYDDRFTALRFLNYISRQRADTEMINVFVTGGKKYLKREIPLVALGDAVFPTSMKGTLPGLARRLVKLLKQAEYEGLLVTVPVTEYMTSRK</sequence>
<evidence type="ECO:0000313" key="3">
    <source>
        <dbReference type="Proteomes" id="UP001473302"/>
    </source>
</evidence>
<reference evidence="2 3" key="1">
    <citation type="submission" date="2024-04" db="EMBL/GenBank/DDBJ databases">
        <title>genome sequences of Mucor flavus KT1a and Helicostylum pulchrum KT1b strains isolated from the surface of a dry-aged beef.</title>
        <authorList>
            <person name="Toyotome T."/>
            <person name="Hosono M."/>
            <person name="Torimaru M."/>
            <person name="Fukuda K."/>
            <person name="Mikami N."/>
        </authorList>
    </citation>
    <scope>NUCLEOTIDE SEQUENCE [LARGE SCALE GENOMIC DNA]</scope>
    <source>
        <strain evidence="2 3">KT1a</strain>
    </source>
</reference>
<feature type="compositionally biased region" description="Low complexity" evidence="1">
    <location>
        <begin position="1233"/>
        <end position="1245"/>
    </location>
</feature>
<feature type="compositionally biased region" description="Basic and acidic residues" evidence="1">
    <location>
        <begin position="73"/>
        <end position="91"/>
    </location>
</feature>
<name>A0ABP9Z8T9_9FUNG</name>
<evidence type="ECO:0008006" key="4">
    <source>
        <dbReference type="Google" id="ProtNLM"/>
    </source>
</evidence>
<keyword evidence="3" id="KW-1185">Reference proteome</keyword>
<dbReference type="Proteomes" id="UP001473302">
    <property type="component" value="Unassembled WGS sequence"/>
</dbReference>